<dbReference type="InterPro" id="IPR050491">
    <property type="entry name" value="AmpC-like"/>
</dbReference>
<proteinExistence type="predicted"/>
<accession>A0ABY5S6R5</accession>
<dbReference type="Proteomes" id="UP001057877">
    <property type="component" value="Chromosome"/>
</dbReference>
<dbReference type="SUPFAM" id="SSF56601">
    <property type="entry name" value="beta-lactamase/transpeptidase-like"/>
    <property type="match status" value="1"/>
</dbReference>
<protein>
    <submittedName>
        <fullName evidence="3">Beta-lactamase family protein</fullName>
    </submittedName>
</protein>
<dbReference type="EMBL" id="CP091430">
    <property type="protein sequence ID" value="UVI29597.1"/>
    <property type="molecule type" value="Genomic_DNA"/>
</dbReference>
<dbReference type="RefSeq" id="WP_258385686.1">
    <property type="nucleotide sequence ID" value="NZ_CP091430.1"/>
</dbReference>
<evidence type="ECO:0000313" key="4">
    <source>
        <dbReference type="Proteomes" id="UP001057877"/>
    </source>
</evidence>
<sequence>MLRAISYSILAVVLATGTFAKPFPSSAAPQDTSSKTALAPAENVLPPLDLGAARKVMSDLPNSKATAALVYVGTPTDSWMGASGVSDIISNSSARADGRFRIGSLTKVFTAAVVLQLVSEQKVDLNQSIQHYLPGLLPAEYPPVQVGQLLNHTSGLPSPDRPENVSEEEMRYKNWTPQELVKLAFSQPMEFTPGTKQHYLNINYILAGMLIEKVTGNPYEVEVQSRIVQPLDLYNTYLPGSDIRIVGTHAHGYQAVQLGGKTELVDVTEGSQSFTWAAGEIISTTNDLNVFMSALFSGNVVNKDELEHMFTVPDVPAWNKDDKDVGMATLSMGMMRTEIKGITFWGKTGARPGYANGMFATRDLQRKVVYSVNSTDAKGSDQNQLGIKIGMAAFGLK</sequence>
<dbReference type="Pfam" id="PF00144">
    <property type="entry name" value="Beta-lactamase"/>
    <property type="match status" value="1"/>
</dbReference>
<dbReference type="PANTHER" id="PTHR46825:SF7">
    <property type="entry name" value="D-ALANYL-D-ALANINE CARBOXYPEPTIDASE"/>
    <property type="match status" value="1"/>
</dbReference>
<feature type="signal peptide" evidence="1">
    <location>
        <begin position="1"/>
        <end position="20"/>
    </location>
</feature>
<dbReference type="InterPro" id="IPR001466">
    <property type="entry name" value="Beta-lactam-related"/>
</dbReference>
<organism evidence="3 4">
    <name type="scientific">Paenibacillus spongiae</name>
    <dbReference type="NCBI Taxonomy" id="2909671"/>
    <lineage>
        <taxon>Bacteria</taxon>
        <taxon>Bacillati</taxon>
        <taxon>Bacillota</taxon>
        <taxon>Bacilli</taxon>
        <taxon>Bacillales</taxon>
        <taxon>Paenibacillaceae</taxon>
        <taxon>Paenibacillus</taxon>
    </lineage>
</organism>
<gene>
    <name evidence="3" type="ORF">L1F29_29975</name>
</gene>
<evidence type="ECO:0000259" key="2">
    <source>
        <dbReference type="Pfam" id="PF00144"/>
    </source>
</evidence>
<keyword evidence="4" id="KW-1185">Reference proteome</keyword>
<dbReference type="InterPro" id="IPR012338">
    <property type="entry name" value="Beta-lactam/transpept-like"/>
</dbReference>
<dbReference type="Gene3D" id="3.40.710.10">
    <property type="entry name" value="DD-peptidase/beta-lactamase superfamily"/>
    <property type="match status" value="1"/>
</dbReference>
<dbReference type="PANTHER" id="PTHR46825">
    <property type="entry name" value="D-ALANYL-D-ALANINE-CARBOXYPEPTIDASE/ENDOPEPTIDASE AMPH"/>
    <property type="match status" value="1"/>
</dbReference>
<feature type="domain" description="Beta-lactamase-related" evidence="2">
    <location>
        <begin position="79"/>
        <end position="378"/>
    </location>
</feature>
<evidence type="ECO:0000313" key="3">
    <source>
        <dbReference type="EMBL" id="UVI29597.1"/>
    </source>
</evidence>
<feature type="chain" id="PRO_5045858044" evidence="1">
    <location>
        <begin position="21"/>
        <end position="397"/>
    </location>
</feature>
<reference evidence="3" key="1">
    <citation type="submission" date="2022-01" db="EMBL/GenBank/DDBJ databases">
        <title>Paenibacillus spongiae sp. nov., isolated from marine sponge.</title>
        <authorList>
            <person name="Li Z."/>
            <person name="Zhang M."/>
        </authorList>
    </citation>
    <scope>NUCLEOTIDE SEQUENCE</scope>
    <source>
        <strain evidence="3">PHS-Z3</strain>
    </source>
</reference>
<name>A0ABY5S6R5_9BACL</name>
<keyword evidence="1" id="KW-0732">Signal</keyword>
<evidence type="ECO:0000256" key="1">
    <source>
        <dbReference type="SAM" id="SignalP"/>
    </source>
</evidence>